<evidence type="ECO:0000313" key="3">
    <source>
        <dbReference type="Proteomes" id="UP000298180"/>
    </source>
</evidence>
<dbReference type="RefSeq" id="WP_135262295.1">
    <property type="nucleotide sequence ID" value="NZ_SMLM01000001.1"/>
</dbReference>
<sequence>MDTESLLVGLVILALVAVALVLLWRKRQSSHLQRDFGPEYGRTVETLGSRDKAEAELMARRKRVDKLNIVPLSADDAQRFTQAWRSVQARFVDNPQGALAEADALVRDLMQKRGYPMGDFERSAADISVHHPGVVEHYRAAHAIAERDHRGEVDTEGRRQAVIHYRALFDELLEVDSPERHDTPHHPGMRTQS</sequence>
<proteinExistence type="predicted"/>
<keyword evidence="1" id="KW-0472">Membrane</keyword>
<dbReference type="AlphaFoldDB" id="A0A4Z0C751"/>
<keyword evidence="1" id="KW-0812">Transmembrane</keyword>
<keyword evidence="3" id="KW-1185">Reference proteome</keyword>
<dbReference type="EMBL" id="SMLM01000001">
    <property type="protein sequence ID" value="TFZ06208.1"/>
    <property type="molecule type" value="Genomic_DNA"/>
</dbReference>
<dbReference type="OrthoDB" id="7502542at2"/>
<evidence type="ECO:0000256" key="1">
    <source>
        <dbReference type="SAM" id="Phobius"/>
    </source>
</evidence>
<dbReference type="Proteomes" id="UP000298180">
    <property type="component" value="Unassembled WGS sequence"/>
</dbReference>
<comment type="caution">
    <text evidence="2">The sequence shown here is derived from an EMBL/GenBank/DDBJ whole genome shotgun (WGS) entry which is preliminary data.</text>
</comment>
<accession>A0A4Z0C751</accession>
<keyword evidence="1" id="KW-1133">Transmembrane helix</keyword>
<name>A0A4Z0C751_9BURK</name>
<gene>
    <name evidence="2" type="ORF">EZ313_06065</name>
</gene>
<protein>
    <recommendedName>
        <fullName evidence="4">Secreted protein</fullName>
    </recommendedName>
</protein>
<organism evidence="2 3">
    <name type="scientific">Ramlibacter henchirensis</name>
    <dbReference type="NCBI Taxonomy" id="204072"/>
    <lineage>
        <taxon>Bacteria</taxon>
        <taxon>Pseudomonadati</taxon>
        <taxon>Pseudomonadota</taxon>
        <taxon>Betaproteobacteria</taxon>
        <taxon>Burkholderiales</taxon>
        <taxon>Comamonadaceae</taxon>
        <taxon>Ramlibacter</taxon>
    </lineage>
</organism>
<evidence type="ECO:0000313" key="2">
    <source>
        <dbReference type="EMBL" id="TFZ06208.1"/>
    </source>
</evidence>
<feature type="transmembrane region" description="Helical" evidence="1">
    <location>
        <begin position="6"/>
        <end position="24"/>
    </location>
</feature>
<evidence type="ECO:0008006" key="4">
    <source>
        <dbReference type="Google" id="ProtNLM"/>
    </source>
</evidence>
<reference evidence="2 3" key="1">
    <citation type="submission" date="2019-03" db="EMBL/GenBank/DDBJ databases">
        <title>Ramlibacter henchirensis DSM 14656, whole genome shotgun sequence.</title>
        <authorList>
            <person name="Zhang X."/>
            <person name="Feng G."/>
            <person name="Zhu H."/>
        </authorList>
    </citation>
    <scope>NUCLEOTIDE SEQUENCE [LARGE SCALE GENOMIC DNA]</scope>
    <source>
        <strain evidence="2 3">DSM 14656</strain>
    </source>
</reference>